<sequence>STHTAAPVAHRQEKGLGSFEEKGSPFREALIRGKSQAAGVVSEEHVLQVDVDRTVLEELHRSFVGVLALEVDVSRIRTTLYMEGRQHIS</sequence>
<evidence type="ECO:0000313" key="2">
    <source>
        <dbReference type="EMBL" id="MCI60486.1"/>
    </source>
</evidence>
<dbReference type="EMBL" id="LXQA010582472">
    <property type="protein sequence ID" value="MCI60486.1"/>
    <property type="molecule type" value="Genomic_DNA"/>
</dbReference>
<reference evidence="2 3" key="1">
    <citation type="journal article" date="2018" name="Front. Plant Sci.">
        <title>Red Clover (Trifolium pratense) and Zigzag Clover (T. medium) - A Picture of Genomic Similarities and Differences.</title>
        <authorList>
            <person name="Dluhosova J."/>
            <person name="Istvanek J."/>
            <person name="Nedelnik J."/>
            <person name="Repkova J."/>
        </authorList>
    </citation>
    <scope>NUCLEOTIDE SEQUENCE [LARGE SCALE GENOMIC DNA]</scope>
    <source>
        <strain evidence="3">cv. 10/8</strain>
        <tissue evidence="2">Leaf</tissue>
    </source>
</reference>
<name>A0A392TK19_9FABA</name>
<keyword evidence="3" id="KW-1185">Reference proteome</keyword>
<evidence type="ECO:0000313" key="3">
    <source>
        <dbReference type="Proteomes" id="UP000265520"/>
    </source>
</evidence>
<feature type="non-terminal residue" evidence="2">
    <location>
        <position position="89"/>
    </location>
</feature>
<protein>
    <submittedName>
        <fullName evidence="2">Uncharacterized protein</fullName>
    </submittedName>
</protein>
<accession>A0A392TK19</accession>
<feature type="region of interest" description="Disordered" evidence="1">
    <location>
        <begin position="1"/>
        <end position="21"/>
    </location>
</feature>
<feature type="non-terminal residue" evidence="2">
    <location>
        <position position="1"/>
    </location>
</feature>
<comment type="caution">
    <text evidence="2">The sequence shown here is derived from an EMBL/GenBank/DDBJ whole genome shotgun (WGS) entry which is preliminary data.</text>
</comment>
<dbReference type="AlphaFoldDB" id="A0A392TK19"/>
<organism evidence="2 3">
    <name type="scientific">Trifolium medium</name>
    <dbReference type="NCBI Taxonomy" id="97028"/>
    <lineage>
        <taxon>Eukaryota</taxon>
        <taxon>Viridiplantae</taxon>
        <taxon>Streptophyta</taxon>
        <taxon>Embryophyta</taxon>
        <taxon>Tracheophyta</taxon>
        <taxon>Spermatophyta</taxon>
        <taxon>Magnoliopsida</taxon>
        <taxon>eudicotyledons</taxon>
        <taxon>Gunneridae</taxon>
        <taxon>Pentapetalae</taxon>
        <taxon>rosids</taxon>
        <taxon>fabids</taxon>
        <taxon>Fabales</taxon>
        <taxon>Fabaceae</taxon>
        <taxon>Papilionoideae</taxon>
        <taxon>50 kb inversion clade</taxon>
        <taxon>NPAAA clade</taxon>
        <taxon>Hologalegina</taxon>
        <taxon>IRL clade</taxon>
        <taxon>Trifolieae</taxon>
        <taxon>Trifolium</taxon>
    </lineage>
</organism>
<proteinExistence type="predicted"/>
<evidence type="ECO:0000256" key="1">
    <source>
        <dbReference type="SAM" id="MobiDB-lite"/>
    </source>
</evidence>
<feature type="compositionally biased region" description="Basic and acidic residues" evidence="1">
    <location>
        <begin position="10"/>
        <end position="21"/>
    </location>
</feature>
<dbReference type="Proteomes" id="UP000265520">
    <property type="component" value="Unassembled WGS sequence"/>
</dbReference>